<dbReference type="InterPro" id="IPR008284">
    <property type="entry name" value="MoCF_biosynth_CS"/>
</dbReference>
<organism evidence="13 14">
    <name type="scientific">Dinghuibacter silviterrae</name>
    <dbReference type="NCBI Taxonomy" id="1539049"/>
    <lineage>
        <taxon>Bacteria</taxon>
        <taxon>Pseudomonadati</taxon>
        <taxon>Bacteroidota</taxon>
        <taxon>Chitinophagia</taxon>
        <taxon>Chitinophagales</taxon>
        <taxon>Chitinophagaceae</taxon>
        <taxon>Dinghuibacter</taxon>
    </lineage>
</organism>
<evidence type="ECO:0000256" key="9">
    <source>
        <dbReference type="ARBA" id="ARBA00023150"/>
    </source>
</evidence>
<dbReference type="Gene3D" id="2.40.340.10">
    <property type="entry name" value="MoeA, C-terminal, domain IV"/>
    <property type="match status" value="1"/>
</dbReference>
<dbReference type="Pfam" id="PF03454">
    <property type="entry name" value="MoeA_C"/>
    <property type="match status" value="1"/>
</dbReference>
<evidence type="ECO:0000256" key="10">
    <source>
        <dbReference type="ARBA" id="ARBA00047317"/>
    </source>
</evidence>
<dbReference type="InterPro" id="IPR036688">
    <property type="entry name" value="MoeA_C_domain_IV_sf"/>
</dbReference>
<dbReference type="SUPFAM" id="SSF63867">
    <property type="entry name" value="MoeA C-terminal domain-like"/>
    <property type="match status" value="1"/>
</dbReference>
<dbReference type="Gene3D" id="2.170.190.11">
    <property type="entry name" value="Molybdopterin biosynthesis moea protein, domain 3"/>
    <property type="match status" value="1"/>
</dbReference>
<dbReference type="SUPFAM" id="SSF63882">
    <property type="entry name" value="MoeA N-terminal region -like"/>
    <property type="match status" value="1"/>
</dbReference>
<dbReference type="InterPro" id="IPR001453">
    <property type="entry name" value="MoaB/Mog_dom"/>
</dbReference>
<evidence type="ECO:0000256" key="5">
    <source>
        <dbReference type="ARBA" id="ARBA00022505"/>
    </source>
</evidence>
<evidence type="ECO:0000256" key="4">
    <source>
        <dbReference type="ARBA" id="ARBA00010763"/>
    </source>
</evidence>
<dbReference type="NCBIfam" id="TIGR00177">
    <property type="entry name" value="molyb_syn"/>
    <property type="match status" value="1"/>
</dbReference>
<protein>
    <recommendedName>
        <fullName evidence="11">Molybdopterin molybdenumtransferase</fullName>
        <ecNumber evidence="11">2.10.1.1</ecNumber>
    </recommendedName>
</protein>
<comment type="pathway">
    <text evidence="3 11">Cofactor biosynthesis; molybdopterin biosynthesis.</text>
</comment>
<dbReference type="SUPFAM" id="SSF53218">
    <property type="entry name" value="Molybdenum cofactor biosynthesis proteins"/>
    <property type="match status" value="1"/>
</dbReference>
<dbReference type="InterPro" id="IPR005110">
    <property type="entry name" value="MoeA_linker/N"/>
</dbReference>
<dbReference type="Gene3D" id="3.40.980.10">
    <property type="entry name" value="MoaB/Mog-like domain"/>
    <property type="match status" value="1"/>
</dbReference>
<evidence type="ECO:0000256" key="2">
    <source>
        <dbReference type="ARBA" id="ARBA00002901"/>
    </source>
</evidence>
<comment type="caution">
    <text evidence="13">The sequence shown here is derived from an EMBL/GenBank/DDBJ whole genome shotgun (WGS) entry which is preliminary data.</text>
</comment>
<evidence type="ECO:0000313" key="13">
    <source>
        <dbReference type="EMBL" id="TDX01234.1"/>
    </source>
</evidence>
<dbReference type="CDD" id="cd00887">
    <property type="entry name" value="MoeA"/>
    <property type="match status" value="1"/>
</dbReference>
<comment type="catalytic activity">
    <reaction evidence="10">
        <text>adenylyl-molybdopterin + molybdate = Mo-molybdopterin + AMP + H(+)</text>
        <dbReference type="Rhea" id="RHEA:35047"/>
        <dbReference type="ChEBI" id="CHEBI:15378"/>
        <dbReference type="ChEBI" id="CHEBI:36264"/>
        <dbReference type="ChEBI" id="CHEBI:62727"/>
        <dbReference type="ChEBI" id="CHEBI:71302"/>
        <dbReference type="ChEBI" id="CHEBI:456215"/>
        <dbReference type="EC" id="2.10.1.1"/>
    </reaction>
</comment>
<dbReference type="GO" id="GO:0006777">
    <property type="term" value="P:Mo-molybdopterin cofactor biosynthetic process"/>
    <property type="evidence" value="ECO:0007669"/>
    <property type="project" value="UniProtKB-UniRule"/>
</dbReference>
<sequence>MISVDEAIELIAQNVYRLPATALPLTAAAGKVLASDIHATADMPAWPQAAMDGYAFAWGEPVHDVVGTTGVAPQDAVGAARRDTAGAASGAARDLLLSGEVPAGTVPAFPLLPGQAARIFTGAMLPTGADTIVIQEKVTLTGNRVRFDDPALRPGANVRPRGSEIPAGALALSMGTLLSPASVGFLASLGLDHLPVTPHPRIGLVTTGNELQTPGRPLGPGQVYESNSFALRAALEQCGLRLDTHRLAPDDPAELRQIIRETLDASDMLLLTGGVSVGAYDFVSAALAACGVRPVFHKVRQRPGKPLYFGEAEGKPVFGLPGNPSSVLTCFYIYVLPAIERMSGRPQSRVTRTRLPLEAGYRKAAGLTHFLKGAVGATGVTPLGAQESYRMSTYALANSLIRLPEEGTAFDAGDLVDVYLLPYL</sequence>
<comment type="function">
    <text evidence="2 11">Catalyzes the insertion of molybdate into adenylated molybdopterin with the concomitant release of AMP.</text>
</comment>
<evidence type="ECO:0000256" key="1">
    <source>
        <dbReference type="ARBA" id="ARBA00001946"/>
    </source>
</evidence>
<keyword evidence="9 11" id="KW-0501">Molybdenum cofactor biosynthesis</keyword>
<evidence type="ECO:0000256" key="8">
    <source>
        <dbReference type="ARBA" id="ARBA00022842"/>
    </source>
</evidence>
<evidence type="ECO:0000256" key="6">
    <source>
        <dbReference type="ARBA" id="ARBA00022679"/>
    </source>
</evidence>
<dbReference type="PROSITE" id="PS01079">
    <property type="entry name" value="MOCF_BIOSYNTHESIS_2"/>
    <property type="match status" value="1"/>
</dbReference>
<name>A0A4R8DSJ4_9BACT</name>
<dbReference type="RefSeq" id="WP_133993605.1">
    <property type="nucleotide sequence ID" value="NZ_SODV01000001.1"/>
</dbReference>
<comment type="similarity">
    <text evidence="4 11">Belongs to the MoeA family.</text>
</comment>
<keyword evidence="5 11" id="KW-0500">Molybdenum</keyword>
<dbReference type="UniPathway" id="UPA00344"/>
<keyword evidence="8 11" id="KW-0460">Magnesium</keyword>
<evidence type="ECO:0000256" key="11">
    <source>
        <dbReference type="RuleBase" id="RU365090"/>
    </source>
</evidence>
<dbReference type="EC" id="2.10.1.1" evidence="11"/>
<keyword evidence="6 11" id="KW-0808">Transferase</keyword>
<evidence type="ECO:0000259" key="12">
    <source>
        <dbReference type="SMART" id="SM00852"/>
    </source>
</evidence>
<keyword evidence="14" id="KW-1185">Reference proteome</keyword>
<evidence type="ECO:0000313" key="14">
    <source>
        <dbReference type="Proteomes" id="UP000294498"/>
    </source>
</evidence>
<feature type="domain" description="MoaB/Mog" evidence="12">
    <location>
        <begin position="203"/>
        <end position="341"/>
    </location>
</feature>
<dbReference type="PANTHER" id="PTHR10192">
    <property type="entry name" value="MOLYBDOPTERIN BIOSYNTHESIS PROTEIN"/>
    <property type="match status" value="1"/>
</dbReference>
<dbReference type="InterPro" id="IPR036425">
    <property type="entry name" value="MoaB/Mog-like_dom_sf"/>
</dbReference>
<evidence type="ECO:0000256" key="7">
    <source>
        <dbReference type="ARBA" id="ARBA00022723"/>
    </source>
</evidence>
<reference evidence="13 14" key="1">
    <citation type="submission" date="2019-03" db="EMBL/GenBank/DDBJ databases">
        <title>Genomic Encyclopedia of Type Strains, Phase IV (KMG-IV): sequencing the most valuable type-strain genomes for metagenomic binning, comparative biology and taxonomic classification.</title>
        <authorList>
            <person name="Goeker M."/>
        </authorList>
    </citation>
    <scope>NUCLEOTIDE SEQUENCE [LARGE SCALE GENOMIC DNA]</scope>
    <source>
        <strain evidence="13 14">DSM 100059</strain>
    </source>
</reference>
<gene>
    <name evidence="13" type="ORF">EDB95_2266</name>
</gene>
<dbReference type="FunFam" id="3.40.980.10:FF:000004">
    <property type="entry name" value="Molybdopterin molybdenumtransferase"/>
    <property type="match status" value="1"/>
</dbReference>
<dbReference type="EMBL" id="SODV01000001">
    <property type="protein sequence ID" value="TDX01234.1"/>
    <property type="molecule type" value="Genomic_DNA"/>
</dbReference>
<evidence type="ECO:0000256" key="3">
    <source>
        <dbReference type="ARBA" id="ARBA00005046"/>
    </source>
</evidence>
<dbReference type="InterPro" id="IPR036135">
    <property type="entry name" value="MoeA_linker/N_sf"/>
</dbReference>
<comment type="cofactor">
    <cofactor evidence="1 11">
        <name>Mg(2+)</name>
        <dbReference type="ChEBI" id="CHEBI:18420"/>
    </cofactor>
</comment>
<dbReference type="GO" id="GO:0046872">
    <property type="term" value="F:metal ion binding"/>
    <property type="evidence" value="ECO:0007669"/>
    <property type="project" value="UniProtKB-UniRule"/>
</dbReference>
<accession>A0A4R8DSJ4</accession>
<dbReference type="GO" id="GO:0061599">
    <property type="term" value="F:molybdopterin molybdotransferase activity"/>
    <property type="evidence" value="ECO:0007669"/>
    <property type="project" value="UniProtKB-UniRule"/>
</dbReference>
<dbReference type="InterPro" id="IPR005111">
    <property type="entry name" value="MoeA_C_domain_IV"/>
</dbReference>
<dbReference type="OrthoDB" id="9804758at2"/>
<keyword evidence="7 11" id="KW-0479">Metal-binding</keyword>
<dbReference type="SMART" id="SM00852">
    <property type="entry name" value="MoCF_biosynth"/>
    <property type="match status" value="1"/>
</dbReference>
<proteinExistence type="inferred from homology"/>
<dbReference type="Pfam" id="PF03453">
    <property type="entry name" value="MoeA_N"/>
    <property type="match status" value="1"/>
</dbReference>
<dbReference type="PANTHER" id="PTHR10192:SF5">
    <property type="entry name" value="GEPHYRIN"/>
    <property type="match status" value="1"/>
</dbReference>
<dbReference type="Proteomes" id="UP000294498">
    <property type="component" value="Unassembled WGS sequence"/>
</dbReference>
<dbReference type="AlphaFoldDB" id="A0A4R8DSJ4"/>
<dbReference type="Pfam" id="PF00994">
    <property type="entry name" value="MoCF_biosynth"/>
    <property type="match status" value="1"/>
</dbReference>
<dbReference type="Gene3D" id="3.90.105.10">
    <property type="entry name" value="Molybdopterin biosynthesis moea protein, domain 2"/>
    <property type="match status" value="1"/>
</dbReference>
<dbReference type="InterPro" id="IPR038987">
    <property type="entry name" value="MoeA-like"/>
</dbReference>
<dbReference type="NCBIfam" id="NF045515">
    <property type="entry name" value="Glp_gephyrin"/>
    <property type="match status" value="1"/>
</dbReference>
<dbReference type="GO" id="GO:0005829">
    <property type="term" value="C:cytosol"/>
    <property type="evidence" value="ECO:0007669"/>
    <property type="project" value="TreeGrafter"/>
</dbReference>